<evidence type="ECO:0000259" key="8">
    <source>
        <dbReference type="PROSITE" id="PS50994"/>
    </source>
</evidence>
<dbReference type="Gene3D" id="3.30.70.270">
    <property type="match status" value="1"/>
</dbReference>
<protein>
    <submittedName>
        <fullName evidence="9">Retrovirus-related Pol polyprotein from transposon TNT 1-94</fullName>
    </submittedName>
</protein>
<dbReference type="GO" id="GO:0008270">
    <property type="term" value="F:zinc ion binding"/>
    <property type="evidence" value="ECO:0007669"/>
    <property type="project" value="UniProtKB-KW"/>
</dbReference>
<reference evidence="9" key="1">
    <citation type="journal article" date="2014" name="PLoS ONE">
        <title>Transcriptome-Based Identification of ABC Transporters in the Western Tarnished Plant Bug Lygus hesperus.</title>
        <authorList>
            <person name="Hull J.J."/>
            <person name="Chaney K."/>
            <person name="Geib S.M."/>
            <person name="Fabrick J.A."/>
            <person name="Brent C.S."/>
            <person name="Walsh D."/>
            <person name="Lavine L.C."/>
        </authorList>
    </citation>
    <scope>NUCLEOTIDE SEQUENCE</scope>
</reference>
<dbReference type="SMART" id="SM00343">
    <property type="entry name" value="ZnF_C2HC"/>
    <property type="match status" value="1"/>
</dbReference>
<dbReference type="InterPro" id="IPR013103">
    <property type="entry name" value="RVT_2"/>
</dbReference>
<evidence type="ECO:0000313" key="9">
    <source>
        <dbReference type="EMBL" id="JAG02941.1"/>
    </source>
</evidence>
<feature type="region of interest" description="Disordered" evidence="6">
    <location>
        <begin position="53"/>
        <end position="97"/>
    </location>
</feature>
<name>A0A0A9W6B0_LYGHE</name>
<evidence type="ECO:0000256" key="4">
    <source>
        <dbReference type="ARBA" id="ARBA00022801"/>
    </source>
</evidence>
<dbReference type="SUPFAM" id="SSF53098">
    <property type="entry name" value="Ribonuclease H-like"/>
    <property type="match status" value="1"/>
</dbReference>
<dbReference type="InterPro" id="IPR057670">
    <property type="entry name" value="SH3_retrovirus"/>
</dbReference>
<dbReference type="InterPro" id="IPR043128">
    <property type="entry name" value="Rev_trsase/Diguanyl_cyclase"/>
</dbReference>
<keyword evidence="3" id="KW-0064">Aspartyl protease</keyword>
<feature type="domain" description="Integrase catalytic" evidence="8">
    <location>
        <begin position="339"/>
        <end position="515"/>
    </location>
</feature>
<dbReference type="CDD" id="cd09272">
    <property type="entry name" value="RNase_HI_RT_Ty1"/>
    <property type="match status" value="1"/>
</dbReference>
<keyword evidence="4" id="KW-0378">Hydrolase</keyword>
<accession>A0A0A9W6B0</accession>
<reference evidence="9" key="2">
    <citation type="submission" date="2014-07" db="EMBL/GenBank/DDBJ databases">
        <authorList>
            <person name="Hull J."/>
        </authorList>
    </citation>
    <scope>NUCLEOTIDE SEQUENCE</scope>
</reference>
<dbReference type="Pfam" id="PF22936">
    <property type="entry name" value="Pol_BBD"/>
    <property type="match status" value="1"/>
</dbReference>
<gene>
    <name evidence="9" type="primary">POLX_267</name>
    <name evidence="9" type="ORF">CM83_33896</name>
</gene>
<dbReference type="InterPro" id="IPR012337">
    <property type="entry name" value="RNaseH-like_sf"/>
</dbReference>
<feature type="region of interest" description="Disordered" evidence="6">
    <location>
        <begin position="593"/>
        <end position="630"/>
    </location>
</feature>
<feature type="compositionally biased region" description="Acidic residues" evidence="6">
    <location>
        <begin position="593"/>
        <end position="605"/>
    </location>
</feature>
<dbReference type="GO" id="GO:0071897">
    <property type="term" value="P:DNA biosynthetic process"/>
    <property type="evidence" value="ECO:0007669"/>
    <property type="project" value="UniProtKB-ARBA"/>
</dbReference>
<dbReference type="AlphaFoldDB" id="A0A0A9W6B0"/>
<dbReference type="InterPro" id="IPR054722">
    <property type="entry name" value="PolX-like_BBD"/>
</dbReference>
<dbReference type="PANTHER" id="PTHR42648:SF28">
    <property type="entry name" value="TRANSPOSON-ENCODED PROTEIN WITH RIBONUCLEASE H-LIKE AND RETROVIRUS ZINC FINGER-LIKE DOMAINS"/>
    <property type="match status" value="1"/>
</dbReference>
<organism evidence="9">
    <name type="scientific">Lygus hesperus</name>
    <name type="common">Western plant bug</name>
    <dbReference type="NCBI Taxonomy" id="30085"/>
    <lineage>
        <taxon>Eukaryota</taxon>
        <taxon>Metazoa</taxon>
        <taxon>Ecdysozoa</taxon>
        <taxon>Arthropoda</taxon>
        <taxon>Hexapoda</taxon>
        <taxon>Insecta</taxon>
        <taxon>Pterygota</taxon>
        <taxon>Neoptera</taxon>
        <taxon>Paraneoptera</taxon>
        <taxon>Hemiptera</taxon>
        <taxon>Heteroptera</taxon>
        <taxon>Panheteroptera</taxon>
        <taxon>Cimicomorpha</taxon>
        <taxon>Miridae</taxon>
        <taxon>Mirini</taxon>
        <taxon>Lygus</taxon>
    </lineage>
</organism>
<dbReference type="Gene3D" id="3.10.10.10">
    <property type="entry name" value="HIV Type 1 Reverse Transcriptase, subunit A, domain 1"/>
    <property type="match status" value="1"/>
</dbReference>
<evidence type="ECO:0000256" key="3">
    <source>
        <dbReference type="ARBA" id="ARBA00022750"/>
    </source>
</evidence>
<dbReference type="PROSITE" id="PS50994">
    <property type="entry name" value="INTEGRASE"/>
    <property type="match status" value="1"/>
</dbReference>
<dbReference type="Pfam" id="PF00665">
    <property type="entry name" value="rve"/>
    <property type="match status" value="1"/>
</dbReference>
<dbReference type="InterPro" id="IPR043502">
    <property type="entry name" value="DNA/RNA_pol_sf"/>
</dbReference>
<evidence type="ECO:0000256" key="2">
    <source>
        <dbReference type="ARBA" id="ARBA00022723"/>
    </source>
</evidence>
<keyword evidence="5" id="KW-0863">Zinc-finger</keyword>
<dbReference type="SUPFAM" id="SSF56672">
    <property type="entry name" value="DNA/RNA polymerases"/>
    <property type="match status" value="1"/>
</dbReference>
<feature type="compositionally biased region" description="Gly residues" evidence="6">
    <location>
        <begin position="66"/>
        <end position="75"/>
    </location>
</feature>
<dbReference type="GO" id="GO:0006508">
    <property type="term" value="P:proteolysis"/>
    <property type="evidence" value="ECO:0007669"/>
    <property type="project" value="UniProtKB-KW"/>
</dbReference>
<dbReference type="InterPro" id="IPR036397">
    <property type="entry name" value="RNaseH_sf"/>
</dbReference>
<keyword evidence="5" id="KW-0862">Zinc</keyword>
<evidence type="ECO:0000256" key="6">
    <source>
        <dbReference type="SAM" id="MobiDB-lite"/>
    </source>
</evidence>
<dbReference type="GO" id="GO:0004190">
    <property type="term" value="F:aspartic-type endopeptidase activity"/>
    <property type="evidence" value="ECO:0007669"/>
    <property type="project" value="UniProtKB-KW"/>
</dbReference>
<feature type="compositionally biased region" description="Polar residues" evidence="6">
    <location>
        <begin position="85"/>
        <end position="96"/>
    </location>
</feature>
<dbReference type="EMBL" id="GBHO01040663">
    <property type="protein sequence ID" value="JAG02941.1"/>
    <property type="molecule type" value="Transcribed_RNA"/>
</dbReference>
<keyword evidence="2" id="KW-0479">Metal-binding</keyword>
<evidence type="ECO:0000256" key="5">
    <source>
        <dbReference type="PROSITE-ProRule" id="PRU00047"/>
    </source>
</evidence>
<keyword evidence="1" id="KW-0645">Protease</keyword>
<proteinExistence type="predicted"/>
<feature type="domain" description="CCHC-type" evidence="7">
    <location>
        <begin position="103"/>
        <end position="118"/>
    </location>
</feature>
<dbReference type="GO" id="GO:0042575">
    <property type="term" value="C:DNA polymerase complex"/>
    <property type="evidence" value="ECO:0007669"/>
    <property type="project" value="UniProtKB-ARBA"/>
</dbReference>
<dbReference type="Gene3D" id="3.30.420.10">
    <property type="entry name" value="Ribonuclease H-like superfamily/Ribonuclease H"/>
    <property type="match status" value="1"/>
</dbReference>
<evidence type="ECO:0000259" key="7">
    <source>
        <dbReference type="PROSITE" id="PS50158"/>
    </source>
</evidence>
<dbReference type="Pfam" id="PF07727">
    <property type="entry name" value="RVT_2"/>
    <property type="match status" value="1"/>
</dbReference>
<dbReference type="InterPro" id="IPR001584">
    <property type="entry name" value="Integrase_cat-core"/>
</dbReference>
<feature type="non-terminal residue" evidence="9">
    <location>
        <position position="1"/>
    </location>
</feature>
<feature type="compositionally biased region" description="Polar residues" evidence="6">
    <location>
        <begin position="615"/>
        <end position="628"/>
    </location>
</feature>
<dbReference type="InterPro" id="IPR039537">
    <property type="entry name" value="Retrotran_Ty1/copia-like"/>
</dbReference>
<dbReference type="PANTHER" id="PTHR42648">
    <property type="entry name" value="TRANSPOSASE, PUTATIVE-RELATED"/>
    <property type="match status" value="1"/>
</dbReference>
<dbReference type="GO" id="GO:0015074">
    <property type="term" value="P:DNA integration"/>
    <property type="evidence" value="ECO:0007669"/>
    <property type="project" value="InterPro"/>
</dbReference>
<evidence type="ECO:0000256" key="1">
    <source>
        <dbReference type="ARBA" id="ARBA00022670"/>
    </source>
</evidence>
<dbReference type="PROSITE" id="PS50158">
    <property type="entry name" value="ZF_CCHC"/>
    <property type="match status" value="1"/>
</dbReference>
<dbReference type="InterPro" id="IPR001878">
    <property type="entry name" value="Znf_CCHC"/>
</dbReference>
<sequence length="1176" mass="133239">IFSASPENVTKDFVRSKLLSESVRMGRRNQEISDSVVPENAFIGRGRYFRKFNSRGNGKSRNVRGRNGGHVGQGGHDQVRETEDSGTSSSTRNQAGANRFNGRCYRCQGRGHRRSECPMNRSANIARKDEKMEEVDIAFLTTSMDAIISDNDNTKCKHKHSESDLCLATTKYDIQFVIDSGATHHLIKSEFSQFLNNTTNSDIRIGVAKLGECIFGKKVGSLPLMTTDGVNMLLKRVYVCNQLSFNLLSVKQVVENGMKVVFSDEHVNFMKDDRTVLVGVRRGSLYYVSLRLRPSAVASSAVCGDPVLKHRRMGHSSKYPIDGICDVCLKSKQTRAPFMKNIPTDRRAKSVLEVVSSDVCGKITPLTHDGKGYYVSFLDHFSNFGMVYLMKEKGEVELYFRRFVSLVENKFGKCIGTLRCDNGGEYTSKSFRKFCEEKGIAISYTIPRNPENNGKAERYNRTVMEMARCLVFDSGMPKEMWGEAVCTSVYILNRLTTRAVMQPDVTPAELWHGFKPDLSKIHVFGCTAFAHVPAEDRAGKLAERSVQMRLVGYCSNGFRLWDSSRRKVIAARSVVFDEGVRLSSVGTSDEVVDDDEVLDDPDGSVEEVPLPDGVSKTSMTSPVTSTPGGTRIIPVPVLRRGQRIRKEPSHLKDYVTSMALCLLIEDESPDTPPSTYEEAISQDHRWKAAVKTELDAHEKNVTWELVPEPPDEPIIDSRWVFTRKIIDGTSTMKARLVARGFQLPVMDDEVVYSPVARMVTLRMLLALAVENNFEIAQLDVKSAFLSSKLDEPVYMKPPDGLEKVPNGFVCKLMKSLYGLRQSPKCFNDFVDGKLTELRFRRSLIDPCLYFDRDVFILIWVDDFLLFSKSASKIEKVKRQLKHFFELKDFKSTNKIVFLGLEIEKKEGVIKISQGLLIEKILKHFNMTECNIKKVPVEPKIVLSKVDECDHRFPYRELVGSIMYVMLGTRPDLCYAISFFGRFQNGWNETHWIQLKNVLRYLKGTRSLGMVYRKSSSPMINVSAYVDADFASDPTDRKSVSGFLIRMNQNVICWSSKKQNMVALSSTEAEYVAMASCAMECLFVMQVLEEITPNFVFPVILYEDNQSCIKMVKTLETKRSKHVDVKYHFVRSLVDEGKFKVIYKSTDQQVADIFTKGLSVVKFERFRKDLNLFCTLV</sequence>
<dbReference type="Pfam" id="PF25597">
    <property type="entry name" value="SH3_retrovirus"/>
    <property type="match status" value="1"/>
</dbReference>
<dbReference type="GO" id="GO:0003676">
    <property type="term" value="F:nucleic acid binding"/>
    <property type="evidence" value="ECO:0007669"/>
    <property type="project" value="InterPro"/>
</dbReference>